<keyword evidence="6" id="KW-0975">Bacterial flagellum</keyword>
<dbReference type="Proteomes" id="UP000322524">
    <property type="component" value="Unassembled WGS sequence"/>
</dbReference>
<dbReference type="SUPFAM" id="SSF64518">
    <property type="entry name" value="Phase 1 flagellin"/>
    <property type="match status" value="1"/>
</dbReference>
<evidence type="ECO:0000259" key="9">
    <source>
        <dbReference type="Pfam" id="PF22638"/>
    </source>
</evidence>
<dbReference type="InterPro" id="IPR053927">
    <property type="entry name" value="FlgK_helical"/>
</dbReference>
<dbReference type="RefSeq" id="WP_148987444.1">
    <property type="nucleotide sequence ID" value="NZ_VTEV01000002.1"/>
</dbReference>
<evidence type="ECO:0000259" key="7">
    <source>
        <dbReference type="Pfam" id="PF00460"/>
    </source>
</evidence>
<evidence type="ECO:0000256" key="6">
    <source>
        <dbReference type="ARBA" id="ARBA00023143"/>
    </source>
</evidence>
<dbReference type="InterPro" id="IPR002371">
    <property type="entry name" value="FlgK"/>
</dbReference>
<keyword evidence="10" id="KW-0966">Cell projection</keyword>
<comment type="subcellular location">
    <subcellularLocation>
        <location evidence="1">Bacterial flagellum</location>
    </subcellularLocation>
    <subcellularLocation>
        <location evidence="2">Secreted</location>
    </subcellularLocation>
</comment>
<dbReference type="OrthoDB" id="9802553at2"/>
<protein>
    <recommendedName>
        <fullName evidence="4">Flagellar hook-associated protein 1</fullName>
    </recommendedName>
</protein>
<reference evidence="10 11" key="1">
    <citation type="submission" date="2019-08" db="EMBL/GenBank/DDBJ databases">
        <title>Bacillus genomes from the desert of Cuatro Cienegas, Coahuila.</title>
        <authorList>
            <person name="Olmedo-Alvarez G."/>
        </authorList>
    </citation>
    <scope>NUCLEOTIDE SEQUENCE [LARGE SCALE GENOMIC DNA]</scope>
    <source>
        <strain evidence="10 11">CH28_1T</strain>
    </source>
</reference>
<feature type="domain" description="Flagellar basal body rod protein N-terminal" evidence="7">
    <location>
        <begin position="8"/>
        <end position="38"/>
    </location>
</feature>
<feature type="domain" description="Flagellar hook-associated protein FlgK helical" evidence="9">
    <location>
        <begin position="102"/>
        <end position="350"/>
    </location>
</feature>
<dbReference type="GO" id="GO:0005198">
    <property type="term" value="F:structural molecule activity"/>
    <property type="evidence" value="ECO:0007669"/>
    <property type="project" value="InterPro"/>
</dbReference>
<dbReference type="InterPro" id="IPR001444">
    <property type="entry name" value="Flag_bb_rod_N"/>
</dbReference>
<gene>
    <name evidence="10" type="primary">flgK</name>
    <name evidence="10" type="ORF">FZC76_06550</name>
</gene>
<dbReference type="Pfam" id="PF00460">
    <property type="entry name" value="Flg_bb_rod"/>
    <property type="match status" value="1"/>
</dbReference>
<evidence type="ECO:0000313" key="11">
    <source>
        <dbReference type="Proteomes" id="UP000322524"/>
    </source>
</evidence>
<evidence type="ECO:0000256" key="4">
    <source>
        <dbReference type="ARBA" id="ARBA00016244"/>
    </source>
</evidence>
<dbReference type="Pfam" id="PF22638">
    <property type="entry name" value="FlgK_D1"/>
    <property type="match status" value="1"/>
</dbReference>
<comment type="similarity">
    <text evidence="3">Belongs to the flagella basal body rod proteins family.</text>
</comment>
<evidence type="ECO:0000313" key="10">
    <source>
        <dbReference type="EMBL" id="TYS69883.1"/>
    </source>
</evidence>
<keyword evidence="10" id="KW-0969">Cilium</keyword>
<evidence type="ECO:0000256" key="1">
    <source>
        <dbReference type="ARBA" id="ARBA00004365"/>
    </source>
</evidence>
<keyword evidence="10" id="KW-0282">Flagellum</keyword>
<sequence>MRSTFHSLEVARRGLVTQQTALQTVGHNIANANTPGYTRQRVNFVQTEPYPAPSLNRPQIPGQIGTGVEAGSIQRVRESFLDIQYRGENNKLGYWEARADSLQKMEEIMNEPSETGLSTTLDRFWQAFQDLAVNPTNAGARSVVRQRGLAVAETFRFLSDSLSSVQGDIKNEMDVTIKQVNAISQQINNVNKQIGELEPHGYLANDLYDERDRLVDELSQLVNIKTSKVGTGGSPSALAEGKLTIDLVDDSGRTIGNLVDATSLRVNSLSLEFRADTGLVDGYSLGDTSFGIGSMQASGKLRGLIDSYGFMEGNAEKGLYPDMLNHLDTVAYEFAQEINRVHESGWSISSMETGEHTAYKFFEFKNTDITADNKKNAAKLFTVSADIVQSLDNIAASGYNKGIITTGEFHGYNGVENISVTVQSTVDAAGVQQFTYTVYDAAQSPKQELKTSGNFASLEELGEGLSEEFVDASGNPSVNFDLDKVRLEDVSKGNFIAVDIPKIGQVGGRVGDGSNAVALAEVKARSLQLNGVSTTFQNYYESVIGGLAVDAQEANRLSYNSETLRLSVDQRRQSVSGVSLDEEMTSMIQYQHAYNASARMITLTDELLDKIINGMGIGGR</sequence>
<organism evidence="10 11">
    <name type="scientific">Sutcliffiella horikoshii</name>
    <dbReference type="NCBI Taxonomy" id="79883"/>
    <lineage>
        <taxon>Bacteria</taxon>
        <taxon>Bacillati</taxon>
        <taxon>Bacillota</taxon>
        <taxon>Bacilli</taxon>
        <taxon>Bacillales</taxon>
        <taxon>Bacillaceae</taxon>
        <taxon>Sutcliffiella</taxon>
    </lineage>
</organism>
<dbReference type="Pfam" id="PF06429">
    <property type="entry name" value="Flg_bbr_C"/>
    <property type="match status" value="1"/>
</dbReference>
<name>A0A5D4T2S9_9BACI</name>
<evidence type="ECO:0000259" key="8">
    <source>
        <dbReference type="Pfam" id="PF06429"/>
    </source>
</evidence>
<accession>A0A5D4T2S9</accession>
<proteinExistence type="inferred from homology"/>
<dbReference type="GO" id="GO:0009424">
    <property type="term" value="C:bacterial-type flagellum hook"/>
    <property type="evidence" value="ECO:0007669"/>
    <property type="project" value="InterPro"/>
</dbReference>
<evidence type="ECO:0000256" key="2">
    <source>
        <dbReference type="ARBA" id="ARBA00004613"/>
    </source>
</evidence>
<evidence type="ECO:0000256" key="3">
    <source>
        <dbReference type="ARBA" id="ARBA00009677"/>
    </source>
</evidence>
<evidence type="ECO:0000256" key="5">
    <source>
        <dbReference type="ARBA" id="ARBA00022525"/>
    </source>
</evidence>
<keyword evidence="5" id="KW-0964">Secreted</keyword>
<dbReference type="PANTHER" id="PTHR30033:SF1">
    <property type="entry name" value="FLAGELLAR HOOK-ASSOCIATED PROTEIN 1"/>
    <property type="match status" value="1"/>
</dbReference>
<dbReference type="GO" id="GO:0044780">
    <property type="term" value="P:bacterial-type flagellum assembly"/>
    <property type="evidence" value="ECO:0007669"/>
    <property type="project" value="InterPro"/>
</dbReference>
<dbReference type="PANTHER" id="PTHR30033">
    <property type="entry name" value="FLAGELLAR HOOK-ASSOCIATED PROTEIN 1"/>
    <property type="match status" value="1"/>
</dbReference>
<comment type="caution">
    <text evidence="10">The sequence shown here is derived from an EMBL/GenBank/DDBJ whole genome shotgun (WGS) entry which is preliminary data.</text>
</comment>
<dbReference type="InterPro" id="IPR010930">
    <property type="entry name" value="Flg_bb/hook_C_dom"/>
</dbReference>
<dbReference type="EMBL" id="VTEV01000002">
    <property type="protein sequence ID" value="TYS69883.1"/>
    <property type="molecule type" value="Genomic_DNA"/>
</dbReference>
<dbReference type="GO" id="GO:0005576">
    <property type="term" value="C:extracellular region"/>
    <property type="evidence" value="ECO:0007669"/>
    <property type="project" value="UniProtKB-SubCell"/>
</dbReference>
<feature type="domain" description="Flagellar basal-body/hook protein C-terminal" evidence="8">
    <location>
        <begin position="573"/>
        <end position="613"/>
    </location>
</feature>
<dbReference type="AlphaFoldDB" id="A0A5D4T2S9"/>
<dbReference type="NCBIfam" id="TIGR02492">
    <property type="entry name" value="flgK_ends"/>
    <property type="match status" value="1"/>
</dbReference>
<dbReference type="STRING" id="79883.GCA_001636495_01089"/>